<keyword evidence="2" id="KW-1185">Reference proteome</keyword>
<evidence type="ECO:0000313" key="2">
    <source>
        <dbReference type="Proteomes" id="UP000240259"/>
    </source>
</evidence>
<organism evidence="1 2">
    <name type="scientific">Mesorhizobium helmanticense</name>
    <dbReference type="NCBI Taxonomy" id="1776423"/>
    <lineage>
        <taxon>Bacteria</taxon>
        <taxon>Pseudomonadati</taxon>
        <taxon>Pseudomonadota</taxon>
        <taxon>Alphaproteobacteria</taxon>
        <taxon>Hyphomicrobiales</taxon>
        <taxon>Phyllobacteriaceae</taxon>
        <taxon>Mesorhizobium</taxon>
    </lineage>
</organism>
<protein>
    <submittedName>
        <fullName evidence="1">Uncharacterized protein</fullName>
    </submittedName>
</protein>
<gene>
    <name evidence="1" type="ORF">C9427_24915</name>
</gene>
<comment type="caution">
    <text evidence="1">The sequence shown here is derived from an EMBL/GenBank/DDBJ whole genome shotgun (WGS) entry which is preliminary data.</text>
</comment>
<sequence>MGEFVVAIGSVSRRRRPLVEPSRLNHFDSKLLYRFVQRHLSPRHPINARETMSHFVRPGAAVPPQCDSTWQNQPVH</sequence>
<evidence type="ECO:0000313" key="1">
    <source>
        <dbReference type="EMBL" id="PTE07690.1"/>
    </source>
</evidence>
<dbReference type="Proteomes" id="UP000240259">
    <property type="component" value="Unassembled WGS sequence"/>
</dbReference>
<proteinExistence type="predicted"/>
<dbReference type="AlphaFoldDB" id="A0A2T4IPZ1"/>
<reference evidence="1 2" key="1">
    <citation type="submission" date="2018-03" db="EMBL/GenBank/DDBJ databases">
        <title>Genome sequence of the symbiotic type strain Mesorhizobium helmanticense CSLC115NT isolated from Lotus corniculatus nodules.</title>
        <authorList>
            <person name="Sannazzaro A.I."/>
            <person name="Torres Tejerizo G.A."/>
            <person name="Dip D."/>
            <person name="Caballero M."/>
            <person name="Pistorio M."/>
            <person name="Estrella M.J."/>
        </authorList>
    </citation>
    <scope>NUCLEOTIDE SEQUENCE [LARGE SCALE GENOMIC DNA]</scope>
    <source>
        <strain evidence="1 2">CSLC115N</strain>
    </source>
</reference>
<accession>A0A2T4IPZ1</accession>
<dbReference type="EMBL" id="PZJX01000046">
    <property type="protein sequence ID" value="PTE07690.1"/>
    <property type="molecule type" value="Genomic_DNA"/>
</dbReference>
<name>A0A2T4IPZ1_9HYPH</name>